<keyword evidence="3" id="KW-1185">Reference proteome</keyword>
<keyword evidence="1" id="KW-0472">Membrane</keyword>
<dbReference type="KEGG" id="ssyr:SSYRP_v1c07500"/>
<feature type="transmembrane region" description="Helical" evidence="1">
    <location>
        <begin position="34"/>
        <end position="54"/>
    </location>
</feature>
<evidence type="ECO:0000256" key="1">
    <source>
        <dbReference type="SAM" id="Phobius"/>
    </source>
</evidence>
<name>R4UJM3_9MOLU</name>
<dbReference type="PATRIC" id="fig|1276229.3.peg.745"/>
<organism evidence="2 3">
    <name type="scientific">Spiroplasma syrphidicola EA-1</name>
    <dbReference type="NCBI Taxonomy" id="1276229"/>
    <lineage>
        <taxon>Bacteria</taxon>
        <taxon>Bacillati</taxon>
        <taxon>Mycoplasmatota</taxon>
        <taxon>Mollicutes</taxon>
        <taxon>Entomoplasmatales</taxon>
        <taxon>Spiroplasmataceae</taxon>
        <taxon>Spiroplasma</taxon>
    </lineage>
</organism>
<evidence type="ECO:0000313" key="2">
    <source>
        <dbReference type="EMBL" id="AGM26340.1"/>
    </source>
</evidence>
<dbReference type="HOGENOM" id="CLU_1030185_0_0_14"/>
<dbReference type="RefSeq" id="WP_016340983.1">
    <property type="nucleotide sequence ID" value="NC_021284.1"/>
</dbReference>
<accession>R4UJM3</accession>
<reference evidence="2 3" key="1">
    <citation type="journal article" date="2013" name="Genome Biol. Evol.">
        <title>Complete genomes of two dipteran-associated spiroplasmas provided insights into the origin, dynamics, and impacts of viral invasion in spiroplasma.</title>
        <authorList>
            <person name="Ku C."/>
            <person name="Lo W.S."/>
            <person name="Chen L.L."/>
            <person name="Kuo C.H."/>
        </authorList>
    </citation>
    <scope>NUCLEOTIDE SEQUENCE [LARGE SCALE GENOMIC DNA]</scope>
    <source>
        <strain evidence="2">EA-1</strain>
    </source>
</reference>
<evidence type="ECO:0000313" key="3">
    <source>
        <dbReference type="Proteomes" id="UP000013963"/>
    </source>
</evidence>
<keyword evidence="1" id="KW-0812">Transmembrane</keyword>
<feature type="transmembrane region" description="Helical" evidence="1">
    <location>
        <begin position="176"/>
        <end position="202"/>
    </location>
</feature>
<keyword evidence="1" id="KW-1133">Transmembrane helix</keyword>
<gene>
    <name evidence="2" type="ORF">SSYRP_v1c07500</name>
</gene>
<feature type="transmembrane region" description="Helical" evidence="1">
    <location>
        <begin position="75"/>
        <end position="100"/>
    </location>
</feature>
<dbReference type="Gene3D" id="1.10.1760.20">
    <property type="match status" value="1"/>
</dbReference>
<dbReference type="EMBL" id="CP005078">
    <property type="protein sequence ID" value="AGM26340.1"/>
    <property type="molecule type" value="Genomic_DNA"/>
</dbReference>
<dbReference type="Proteomes" id="UP000013963">
    <property type="component" value="Chromosome"/>
</dbReference>
<evidence type="ECO:0008006" key="4">
    <source>
        <dbReference type="Google" id="ProtNLM"/>
    </source>
</evidence>
<feature type="transmembrane region" description="Helical" evidence="1">
    <location>
        <begin position="112"/>
        <end position="133"/>
    </location>
</feature>
<dbReference type="AlphaFoldDB" id="R4UJM3"/>
<dbReference type="OrthoDB" id="396721at2"/>
<dbReference type="STRING" id="1276229.SSYRP_v1c07500"/>
<sequence>MEKKEPEIKVKQDLLWNRVKESIFKKELYNQKSLVFKITLAGVFLAIAVGLSLLEIFDIPMPWGATFGVRFFDTLVLIYSIAIIGLWFALLDGIALPWLHNLVDGHHSWLEMAFFMLSNILVIFITWFIYYIVFSAYRKEFVEENVEDHNIHDPHLTKTSHDHHHRIVKVKFWKKILAFSLVVPLCAIVEALAVLIVAKILLSTGAGGFEAHTEAGGHLVGSLPLDKGLYHEHSESNDLSPIFASWKNTLIFIGIFFGIFVGKYTISAILFIVLEQRSRQLIDRYGIYV</sequence>
<protein>
    <recommendedName>
        <fullName evidence="4">Transmembrane protein</fullName>
    </recommendedName>
</protein>
<proteinExistence type="predicted"/>
<feature type="transmembrane region" description="Helical" evidence="1">
    <location>
        <begin position="250"/>
        <end position="274"/>
    </location>
</feature>
<dbReference type="eggNOG" id="ENOG5031YV4">
    <property type="taxonomic scope" value="Bacteria"/>
</dbReference>